<gene>
    <name evidence="2" type="ORF">ACCI49_13515</name>
</gene>
<keyword evidence="1" id="KW-0802">TPR repeat</keyword>
<feature type="repeat" description="TPR" evidence="1">
    <location>
        <begin position="214"/>
        <end position="247"/>
    </location>
</feature>
<dbReference type="RefSeq" id="WP_371839543.1">
    <property type="nucleotide sequence ID" value="NZ_JBGMEK010000029.1"/>
</dbReference>
<comment type="caution">
    <text evidence="2">The sequence shown here is derived from an EMBL/GenBank/DDBJ whole genome shotgun (WGS) entry which is preliminary data.</text>
</comment>
<dbReference type="Gene3D" id="1.25.40.10">
    <property type="entry name" value="Tetratricopeptide repeat domain"/>
    <property type="match status" value="4"/>
</dbReference>
<dbReference type="InterPro" id="IPR019734">
    <property type="entry name" value="TPR_rpt"/>
</dbReference>
<dbReference type="PROSITE" id="PS50005">
    <property type="entry name" value="TPR"/>
    <property type="match status" value="2"/>
</dbReference>
<dbReference type="EMBL" id="JBGMEK010000029">
    <property type="protein sequence ID" value="MFA0811933.1"/>
    <property type="molecule type" value="Genomic_DNA"/>
</dbReference>
<protein>
    <submittedName>
        <fullName evidence="2">Tetratricopeptide repeat protein</fullName>
    </submittedName>
</protein>
<dbReference type="Pfam" id="PF13174">
    <property type="entry name" value="TPR_6"/>
    <property type="match status" value="2"/>
</dbReference>
<name>A0ABV4P1W0_9GAMM</name>
<reference evidence="2 3" key="1">
    <citation type="submission" date="2024-08" db="EMBL/GenBank/DDBJ databases">
        <authorList>
            <person name="Ishaq N."/>
        </authorList>
    </citation>
    <scope>NUCLEOTIDE SEQUENCE [LARGE SCALE GENOMIC DNA]</scope>
    <source>
        <strain evidence="2 3">DSM 18651</strain>
    </source>
</reference>
<dbReference type="SUPFAM" id="SSF48452">
    <property type="entry name" value="TPR-like"/>
    <property type="match status" value="2"/>
</dbReference>
<accession>A0ABV4P1W0</accession>
<proteinExistence type="predicted"/>
<organism evidence="2 3">
    <name type="scientific">Microbulbifer epialgicus</name>
    <dbReference type="NCBI Taxonomy" id="393907"/>
    <lineage>
        <taxon>Bacteria</taxon>
        <taxon>Pseudomonadati</taxon>
        <taxon>Pseudomonadota</taxon>
        <taxon>Gammaproteobacteria</taxon>
        <taxon>Cellvibrionales</taxon>
        <taxon>Microbulbiferaceae</taxon>
        <taxon>Microbulbifer</taxon>
    </lineage>
</organism>
<dbReference type="InterPro" id="IPR011990">
    <property type="entry name" value="TPR-like_helical_dom_sf"/>
</dbReference>
<evidence type="ECO:0000313" key="2">
    <source>
        <dbReference type="EMBL" id="MFA0811933.1"/>
    </source>
</evidence>
<feature type="repeat" description="TPR" evidence="1">
    <location>
        <begin position="371"/>
        <end position="404"/>
    </location>
</feature>
<evidence type="ECO:0000256" key="1">
    <source>
        <dbReference type="PROSITE-ProRule" id="PRU00339"/>
    </source>
</evidence>
<sequence length="1046" mass="117997">MKPVFELSLLAVATFRRCVSAVAVVLLLNACAVNNSKTIGSLQHVDIEIKEEYIDGSLEKALASYQHYLQETPESNLTPEAMRRIADLKIKQAHRAEDAAIDSAVSPTSAANASGAVVAIDAPELAAGNILDAPAEVEIPVAQVAAPVEQENSGTESDAEFEARATGNVEVAFDNTPLQMPADDPDALMSANAREAINLYLDLLKKYPLYDRNDQVMYQLSRAYEEAGQIDAAVDILRQLVAKYPDSRHIDESWFRLGEYYFTRKKYLDAEEAYGKVIQIGVVSSFYELALYKRGWSLFKQDMYEMALDDYIAMLDYKVSQGYDFDQQSNEVERKHVDDTFRVVSLSFSYLEGPDSIVDYFSRKGARQYEYLVYSHLGEYYLDKRRYQDSAKSYNAFVERNPLHKVSADFSIRVIEIYGKGGFPKLVLEAKKSFANTYALNAEYWAVFDINEYGEVVEFLQANLIDLASHYHAAYQNKKLKDKKADHYREAIHWYRSYLQSFRETERAPEINYQLAGLMLENRDFHGAALEYERTAYEYLAHKDSSEAGYAAVYAYREHLTNNLKEASADQRAPLLREIIRSSLTFADTFHEHEKAPQVMLGAIEDLYGLKDYTLAIENGRRLLEKFPAAEQEIRRSSWMLVAHASFDVEAFADAELAYGETLNLTASDAKDRAGLVDNLAASIYQQGDMARKQEDHATAASHFLRIRAAAPGATLLATAEYDAAASLIILKDWAQAATVLNNFRTHFPDHKLAKDVTKKLAVVYQESGELLLAAAEFERIERESEDEEVRREALTQAADLYSAAEDNQKALAVLRRYVDLFPNPLEPALETRQKIADIYKAAGEQKLYMNALREMVRIELRGGSQRSDRTRYLAGNAALLLAEPSYNAFTQVALVKPIEQNLNLKRKRMKTAISAFTDLIDYQVADVTAAATYYLAEIYLHFSQSLKDSERPTNLNALELEEYELALEEQIYPFEEKAISVHEKNVELLGVGIYNPWVDKSIGKLAGLMPARYARVEEAGQYLQNIVPLPPEPEQLKAGEAVSGR</sequence>
<keyword evidence="3" id="KW-1185">Reference proteome</keyword>
<evidence type="ECO:0000313" key="3">
    <source>
        <dbReference type="Proteomes" id="UP001569428"/>
    </source>
</evidence>
<dbReference type="SMART" id="SM00028">
    <property type="entry name" value="TPR"/>
    <property type="match status" value="6"/>
</dbReference>
<dbReference type="Proteomes" id="UP001569428">
    <property type="component" value="Unassembled WGS sequence"/>
</dbReference>